<dbReference type="InterPro" id="IPR025500">
    <property type="entry name" value="DUF4390"/>
</dbReference>
<reference evidence="2 3" key="1">
    <citation type="submission" date="2018-05" db="EMBL/GenBank/DDBJ databases">
        <title>Complete genome sequence of Massilia oculi sp. nov. CCUG 43427T (=DSM 26321T), the type strain of M. oculi, and comparison with genome sequences of other Massilia strains.</title>
        <authorList>
            <person name="Zhu B."/>
        </authorList>
    </citation>
    <scope>NUCLEOTIDE SEQUENCE [LARGE SCALE GENOMIC DNA]</scope>
    <source>
        <strain evidence="2 3">CCUG 43427</strain>
    </source>
</reference>
<dbReference type="RefSeq" id="WP_109345101.1">
    <property type="nucleotide sequence ID" value="NZ_CP029343.1"/>
</dbReference>
<feature type="chain" id="PRO_5015620963" evidence="1">
    <location>
        <begin position="29"/>
        <end position="191"/>
    </location>
</feature>
<proteinExistence type="predicted"/>
<dbReference type="OrthoDB" id="5298153at2"/>
<feature type="signal peptide" evidence="1">
    <location>
        <begin position="1"/>
        <end position="28"/>
    </location>
</feature>
<organism evidence="2 3">
    <name type="scientific">Massilia oculi</name>
    <dbReference type="NCBI Taxonomy" id="945844"/>
    <lineage>
        <taxon>Bacteria</taxon>
        <taxon>Pseudomonadati</taxon>
        <taxon>Pseudomonadota</taxon>
        <taxon>Betaproteobacteria</taxon>
        <taxon>Burkholderiales</taxon>
        <taxon>Oxalobacteraceae</taxon>
        <taxon>Telluria group</taxon>
        <taxon>Massilia</taxon>
    </lineage>
</organism>
<accession>A0A2S2DI20</accession>
<evidence type="ECO:0000313" key="3">
    <source>
        <dbReference type="Proteomes" id="UP000245820"/>
    </source>
</evidence>
<evidence type="ECO:0000313" key="2">
    <source>
        <dbReference type="EMBL" id="AWL04729.1"/>
    </source>
</evidence>
<dbReference type="EMBL" id="CP029343">
    <property type="protein sequence ID" value="AWL04729.1"/>
    <property type="molecule type" value="Genomic_DNA"/>
</dbReference>
<keyword evidence="3" id="KW-1185">Reference proteome</keyword>
<name>A0A2S2DI20_9BURK</name>
<dbReference type="Proteomes" id="UP000245820">
    <property type="component" value="Chromosome"/>
</dbReference>
<dbReference type="AlphaFoldDB" id="A0A2S2DI20"/>
<sequence>MTLRLLRLLACQLLLALACVGAWVPAQAADGIEISRAAIEASDDGYRLNTVYDFELNSGLRDALQHGVQLHFTTEIELVRPRWWWRDERAVSAKRTIRISYDVLTRQYYVTVVGSFQERFQTFEDAMFMVRRPTRWLIAPKGKLKPGEEYEVSLRMYMDREYLQKPLQVNAFNDSDWRLTSSRKTFVYRAE</sequence>
<keyword evidence="1" id="KW-0732">Signal</keyword>
<dbReference type="KEGG" id="mtim:DIR46_09945"/>
<dbReference type="PROSITE" id="PS51257">
    <property type="entry name" value="PROKAR_LIPOPROTEIN"/>
    <property type="match status" value="1"/>
</dbReference>
<gene>
    <name evidence="2" type="ORF">DIR46_09945</name>
</gene>
<protein>
    <submittedName>
        <fullName evidence="2">DUF4390 domain-containing protein</fullName>
    </submittedName>
</protein>
<evidence type="ECO:0000256" key="1">
    <source>
        <dbReference type="SAM" id="SignalP"/>
    </source>
</evidence>
<dbReference type="Pfam" id="PF14334">
    <property type="entry name" value="DUF4390"/>
    <property type="match status" value="1"/>
</dbReference>